<accession>A0ABZ3BPU3</accession>
<organism evidence="1 2">
    <name type="scientific">Burkholderia pyrrocinia</name>
    <name type="common">Pseudomonas pyrrocinia</name>
    <dbReference type="NCBI Taxonomy" id="60550"/>
    <lineage>
        <taxon>Bacteria</taxon>
        <taxon>Pseudomonadati</taxon>
        <taxon>Pseudomonadota</taxon>
        <taxon>Betaproteobacteria</taxon>
        <taxon>Burkholderiales</taxon>
        <taxon>Burkholderiaceae</taxon>
        <taxon>Burkholderia</taxon>
        <taxon>Burkholderia cepacia complex</taxon>
    </lineage>
</organism>
<protein>
    <submittedName>
        <fullName evidence="1">Uncharacterized protein</fullName>
    </submittedName>
</protein>
<evidence type="ECO:0000313" key="1">
    <source>
        <dbReference type="EMBL" id="WZW56599.1"/>
    </source>
</evidence>
<reference evidence="1 2" key="1">
    <citation type="submission" date="2024-04" db="EMBL/GenBank/DDBJ databases">
        <title>Biological Control Activity of Plant Growth Promoting Rhizobacteria Burkholderia pyrrocinia BX1 against Tobacco black shank Introduction Tobacco black shank (TBS) caused by the oomycete Phytophthora. nicotianae (P. nicotianae) has become a destructive soil.</title>
        <authorList>
            <person name="Liu X."/>
            <person name="Shu C."/>
        </authorList>
    </citation>
    <scope>NUCLEOTIDE SEQUENCE [LARGE SCALE GENOMIC DNA]</scope>
    <source>
        <strain evidence="1 2">BX1</strain>
    </source>
</reference>
<dbReference type="RefSeq" id="WP_342310460.1">
    <property type="nucleotide sequence ID" value="NZ_CP150850.1"/>
</dbReference>
<sequence length="79" mass="8363">MDYATITARAEQALRDYLDMAAEHRAAANLSGECIARGAALGVLSLWEGLVAELDASLEPAYLADREWLAALIGPDASS</sequence>
<gene>
    <name evidence="1" type="ORF">WN985_29150</name>
</gene>
<proteinExistence type="predicted"/>
<dbReference type="Proteomes" id="UP001484179">
    <property type="component" value="Chromosome 2"/>
</dbReference>
<name>A0ABZ3BPU3_BURPY</name>
<keyword evidence="2" id="KW-1185">Reference proteome</keyword>
<evidence type="ECO:0000313" key="2">
    <source>
        <dbReference type="Proteomes" id="UP001484179"/>
    </source>
</evidence>
<dbReference type="EMBL" id="CP150850">
    <property type="protein sequence ID" value="WZW56599.1"/>
    <property type="molecule type" value="Genomic_DNA"/>
</dbReference>